<evidence type="ECO:0000256" key="1">
    <source>
        <dbReference type="SAM" id="SignalP"/>
    </source>
</evidence>
<protein>
    <submittedName>
        <fullName evidence="2">Uncharacterized protein</fullName>
    </submittedName>
</protein>
<gene>
    <name evidence="2" type="ORF">CLV25_11711</name>
</gene>
<keyword evidence="1" id="KW-0732">Signal</keyword>
<feature type="chain" id="PRO_5020882792" evidence="1">
    <location>
        <begin position="18"/>
        <end position="193"/>
    </location>
</feature>
<evidence type="ECO:0000313" key="2">
    <source>
        <dbReference type="EMBL" id="TCN62876.1"/>
    </source>
</evidence>
<dbReference type="AlphaFoldDB" id="A0A4R2E7U1"/>
<name>A0A4R2E7U1_9BACT</name>
<sequence length="193" mass="21538">MKKVLCAALLLFSFVFAFGQSNQSASMKDVKNITFYGVDFSISKAYGVVNTPSELKKAYTGINGLFITESKKFNVPSFFKKDEVTNNFDLVNKLNDEMNESSMIVNSKKPVIAPEQLAAHVKSYKTGGKGVGLVFVAECLDKQFEIGYYHVVFFDEATGDILYTKAVSGKAAGFGLRNYWAGSIYKIMKDWRY</sequence>
<comment type="caution">
    <text evidence="2">The sequence shown here is derived from an EMBL/GenBank/DDBJ whole genome shotgun (WGS) entry which is preliminary data.</text>
</comment>
<dbReference type="Proteomes" id="UP000294830">
    <property type="component" value="Unassembled WGS sequence"/>
</dbReference>
<proteinExistence type="predicted"/>
<feature type="signal peptide" evidence="1">
    <location>
        <begin position="1"/>
        <end position="17"/>
    </location>
</feature>
<dbReference type="OrthoDB" id="1003359at2"/>
<reference evidence="2 3" key="1">
    <citation type="submission" date="2019-03" db="EMBL/GenBank/DDBJ databases">
        <title>Genomic Encyclopedia of Archaeal and Bacterial Type Strains, Phase II (KMG-II): from individual species to whole genera.</title>
        <authorList>
            <person name="Goeker M."/>
        </authorList>
    </citation>
    <scope>NUCLEOTIDE SEQUENCE [LARGE SCALE GENOMIC DNA]</scope>
    <source>
        <strain evidence="2 3">RL-C</strain>
    </source>
</reference>
<dbReference type="RefSeq" id="WP_131840284.1">
    <property type="nucleotide sequence ID" value="NZ_SLWB01000017.1"/>
</dbReference>
<accession>A0A4R2E7U1</accession>
<dbReference type="EMBL" id="SLWB01000017">
    <property type="protein sequence ID" value="TCN62876.1"/>
    <property type="molecule type" value="Genomic_DNA"/>
</dbReference>
<organism evidence="2 3">
    <name type="scientific">Acetobacteroides hydrogenigenes</name>
    <dbReference type="NCBI Taxonomy" id="979970"/>
    <lineage>
        <taxon>Bacteria</taxon>
        <taxon>Pseudomonadati</taxon>
        <taxon>Bacteroidota</taxon>
        <taxon>Bacteroidia</taxon>
        <taxon>Bacteroidales</taxon>
        <taxon>Rikenellaceae</taxon>
        <taxon>Acetobacteroides</taxon>
    </lineage>
</organism>
<evidence type="ECO:0000313" key="3">
    <source>
        <dbReference type="Proteomes" id="UP000294830"/>
    </source>
</evidence>
<keyword evidence="3" id="KW-1185">Reference proteome</keyword>